<dbReference type="Proteomes" id="UP001147747">
    <property type="component" value="Unassembled WGS sequence"/>
</dbReference>
<proteinExistence type="predicted"/>
<keyword evidence="2" id="KW-1185">Reference proteome</keyword>
<protein>
    <submittedName>
        <fullName evidence="1">Uncharacterized protein</fullName>
    </submittedName>
</protein>
<organism evidence="1 2">
    <name type="scientific">Penicillium cosmopolitanum</name>
    <dbReference type="NCBI Taxonomy" id="1131564"/>
    <lineage>
        <taxon>Eukaryota</taxon>
        <taxon>Fungi</taxon>
        <taxon>Dikarya</taxon>
        <taxon>Ascomycota</taxon>
        <taxon>Pezizomycotina</taxon>
        <taxon>Eurotiomycetes</taxon>
        <taxon>Eurotiomycetidae</taxon>
        <taxon>Eurotiales</taxon>
        <taxon>Aspergillaceae</taxon>
        <taxon>Penicillium</taxon>
    </lineage>
</organism>
<accession>A0A9X0BF87</accession>
<dbReference type="AlphaFoldDB" id="A0A9X0BF87"/>
<evidence type="ECO:0000313" key="2">
    <source>
        <dbReference type="Proteomes" id="UP001147747"/>
    </source>
</evidence>
<dbReference type="RefSeq" id="XP_056494868.1">
    <property type="nucleotide sequence ID" value="XM_056624767.1"/>
</dbReference>
<sequence>MIGSLIVTATAKIRCNNYDKCIDHYIPGFGTCPSNYERLVIDIPHQVPQVECQRSCNDNELQKCRADLCQEDIDTCNKNPGWVETCRRALHKCKGPIMMNRDICTDDAMERHVKFSTPSTVMCSIDGAAELDAKAQGENTVVIDLGSYGFVIGPDSDKVLRCAGLSNGGKMDFEAKTIKLWRCQHREQNSWGCLPMPGASEQAEKACREAQAAIGQETVFKVEKRDTLRRLG</sequence>
<dbReference type="EMBL" id="JAPZBU010000001">
    <property type="protein sequence ID" value="KAJ5415022.1"/>
    <property type="molecule type" value="Genomic_DNA"/>
</dbReference>
<reference evidence="1" key="1">
    <citation type="submission" date="2022-12" db="EMBL/GenBank/DDBJ databases">
        <authorList>
            <person name="Petersen C."/>
        </authorList>
    </citation>
    <scope>NUCLEOTIDE SEQUENCE</scope>
    <source>
        <strain evidence="1">IBT 29677</strain>
    </source>
</reference>
<comment type="caution">
    <text evidence="1">The sequence shown here is derived from an EMBL/GenBank/DDBJ whole genome shotgun (WGS) entry which is preliminary data.</text>
</comment>
<name>A0A9X0BF87_9EURO</name>
<evidence type="ECO:0000313" key="1">
    <source>
        <dbReference type="EMBL" id="KAJ5415022.1"/>
    </source>
</evidence>
<gene>
    <name evidence="1" type="ORF">N7509_000120</name>
</gene>
<dbReference type="GeneID" id="81363747"/>
<reference evidence="1" key="2">
    <citation type="journal article" date="2023" name="IMA Fungus">
        <title>Comparative genomic study of the Penicillium genus elucidates a diverse pangenome and 15 lateral gene transfer events.</title>
        <authorList>
            <person name="Petersen C."/>
            <person name="Sorensen T."/>
            <person name="Nielsen M.R."/>
            <person name="Sondergaard T.E."/>
            <person name="Sorensen J.L."/>
            <person name="Fitzpatrick D.A."/>
            <person name="Frisvad J.C."/>
            <person name="Nielsen K.L."/>
        </authorList>
    </citation>
    <scope>NUCLEOTIDE SEQUENCE</scope>
    <source>
        <strain evidence="1">IBT 29677</strain>
    </source>
</reference>